<feature type="region of interest" description="Disordered" evidence="1">
    <location>
        <begin position="317"/>
        <end position="371"/>
    </location>
</feature>
<proteinExistence type="predicted"/>
<keyword evidence="4" id="KW-1185">Reference proteome</keyword>
<dbReference type="PANTHER" id="PTHR43689:SF8">
    <property type="entry name" value="ALPHA_BETA-HYDROLASES SUPERFAMILY PROTEIN"/>
    <property type="match status" value="1"/>
</dbReference>
<feature type="compositionally biased region" description="Low complexity" evidence="1">
    <location>
        <begin position="322"/>
        <end position="338"/>
    </location>
</feature>
<feature type="compositionally biased region" description="Basic and acidic residues" evidence="1">
    <location>
        <begin position="340"/>
        <end position="354"/>
    </location>
</feature>
<evidence type="ECO:0000313" key="3">
    <source>
        <dbReference type="EMBL" id="WRT65865.1"/>
    </source>
</evidence>
<reference evidence="3 4" key="1">
    <citation type="submission" date="2024-01" db="EMBL/GenBank/DDBJ databases">
        <title>Comparative genomics of Cryptococcus and Kwoniella reveals pathogenesis evolution and contrasting modes of karyotype evolution via chromosome fusion or intercentromeric recombination.</title>
        <authorList>
            <person name="Coelho M.A."/>
            <person name="David-Palma M."/>
            <person name="Shea T."/>
            <person name="Bowers K."/>
            <person name="McGinley-Smith S."/>
            <person name="Mohammad A.W."/>
            <person name="Gnirke A."/>
            <person name="Yurkov A.M."/>
            <person name="Nowrousian M."/>
            <person name="Sun S."/>
            <person name="Cuomo C.A."/>
            <person name="Heitman J."/>
        </authorList>
    </citation>
    <scope>NUCLEOTIDE SEQUENCE [LARGE SCALE GENOMIC DNA]</scope>
    <source>
        <strain evidence="3">CBS 11374</strain>
    </source>
</reference>
<dbReference type="Gene3D" id="3.40.50.1820">
    <property type="entry name" value="alpha/beta hydrolase"/>
    <property type="match status" value="1"/>
</dbReference>
<accession>A0ABZ1CW55</accession>
<dbReference type="GeneID" id="87954947"/>
<dbReference type="EMBL" id="CP141883">
    <property type="protein sequence ID" value="WRT65865.1"/>
    <property type="molecule type" value="Genomic_DNA"/>
</dbReference>
<evidence type="ECO:0000256" key="1">
    <source>
        <dbReference type="SAM" id="MobiDB-lite"/>
    </source>
</evidence>
<protein>
    <recommendedName>
        <fullName evidence="2">AB hydrolase-1 domain-containing protein</fullName>
    </recommendedName>
</protein>
<dbReference type="SUPFAM" id="SSF53474">
    <property type="entry name" value="alpha/beta-Hydrolases"/>
    <property type="match status" value="1"/>
</dbReference>
<feature type="compositionally biased region" description="Basic and acidic residues" evidence="1">
    <location>
        <begin position="361"/>
        <end position="371"/>
    </location>
</feature>
<dbReference type="InterPro" id="IPR000073">
    <property type="entry name" value="AB_hydrolase_1"/>
</dbReference>
<feature type="domain" description="AB hydrolase-1" evidence="2">
    <location>
        <begin position="37"/>
        <end position="149"/>
    </location>
</feature>
<dbReference type="PANTHER" id="PTHR43689">
    <property type="entry name" value="HYDROLASE"/>
    <property type="match status" value="1"/>
</dbReference>
<sequence>MPRVKIADKPFELHYRLSSPSLRDEANEIDQDKETILFFHPYWTDSFYFYPQFEDPALYEKYNLIAFDAPAHGSTKVLGISSDPVTWAFFASMVKEALINLNVSSVHVIGSTMGCCPAVHFALNYPEMTDCAIMVAPPALQEAPNWSLTFRECMHILINAVRIRDPEPLDAITSVIFDYNATSHCGQAIKDLEEEYMQLIRSNLANGELNSDKTVPILISLALSRKQLLTVEEAVDLKPPVLIIQGTDEGWEEADDQWTKLLSEVNDAYREKHDKESEIKNVILTGMPRWMSLTCPDVLNPLITQFISSKAIHHIPPIPSLPTSGRRPSKSRGSSIGPQSEDKQFIDQIRKESTDVLASQHGREEIRHSGDHGVQIQVEVVMKVE</sequence>
<evidence type="ECO:0000259" key="2">
    <source>
        <dbReference type="Pfam" id="PF00561"/>
    </source>
</evidence>
<gene>
    <name evidence="3" type="ORF">IL334_002816</name>
</gene>
<dbReference type="Proteomes" id="UP001329825">
    <property type="component" value="Chromosome 3"/>
</dbReference>
<dbReference type="InterPro" id="IPR029058">
    <property type="entry name" value="AB_hydrolase_fold"/>
</dbReference>
<name>A0ABZ1CW55_9TREE</name>
<evidence type="ECO:0000313" key="4">
    <source>
        <dbReference type="Proteomes" id="UP001329825"/>
    </source>
</evidence>
<dbReference type="RefSeq" id="XP_062790605.1">
    <property type="nucleotide sequence ID" value="XM_062934554.1"/>
</dbReference>
<organism evidence="3 4">
    <name type="scientific">Kwoniella shivajii</name>
    <dbReference type="NCBI Taxonomy" id="564305"/>
    <lineage>
        <taxon>Eukaryota</taxon>
        <taxon>Fungi</taxon>
        <taxon>Dikarya</taxon>
        <taxon>Basidiomycota</taxon>
        <taxon>Agaricomycotina</taxon>
        <taxon>Tremellomycetes</taxon>
        <taxon>Tremellales</taxon>
        <taxon>Cryptococcaceae</taxon>
        <taxon>Kwoniella</taxon>
    </lineage>
</organism>
<dbReference type="Pfam" id="PF00561">
    <property type="entry name" value="Abhydrolase_1"/>
    <property type="match status" value="1"/>
</dbReference>